<gene>
    <name evidence="3" type="ORF">E3A20_09700</name>
</gene>
<accession>A0A5C6MAH1</accession>
<reference evidence="3 4" key="2">
    <citation type="submission" date="2019-08" db="EMBL/GenBank/DDBJ databases">
        <authorList>
            <person name="Henke P."/>
        </authorList>
    </citation>
    <scope>NUCLEOTIDE SEQUENCE [LARGE SCALE GENOMIC DNA]</scope>
    <source>
        <strain evidence="3">Phe10_nw2017</strain>
    </source>
</reference>
<proteinExistence type="predicted"/>
<keyword evidence="4" id="KW-1185">Reference proteome</keyword>
<keyword evidence="2" id="KW-1133">Transmembrane helix</keyword>
<evidence type="ECO:0000313" key="3">
    <source>
        <dbReference type="EMBL" id="TWW09901.1"/>
    </source>
</evidence>
<feature type="transmembrane region" description="Helical" evidence="2">
    <location>
        <begin position="83"/>
        <end position="102"/>
    </location>
</feature>
<comment type="caution">
    <text evidence="3">The sequence shown here is derived from an EMBL/GenBank/DDBJ whole genome shotgun (WGS) entry which is preliminary data.</text>
</comment>
<keyword evidence="2" id="KW-0472">Membrane</keyword>
<feature type="transmembrane region" description="Helical" evidence="2">
    <location>
        <begin position="178"/>
        <end position="195"/>
    </location>
</feature>
<evidence type="ECO:0000256" key="1">
    <source>
        <dbReference type="SAM" id="Coils"/>
    </source>
</evidence>
<feature type="transmembrane region" description="Helical" evidence="2">
    <location>
        <begin position="43"/>
        <end position="63"/>
    </location>
</feature>
<keyword evidence="1" id="KW-0175">Coiled coil</keyword>
<dbReference type="Proteomes" id="UP000321083">
    <property type="component" value="Unassembled WGS sequence"/>
</dbReference>
<evidence type="ECO:0000256" key="2">
    <source>
        <dbReference type="SAM" id="Phobius"/>
    </source>
</evidence>
<feature type="coiled-coil region" evidence="1">
    <location>
        <begin position="788"/>
        <end position="818"/>
    </location>
</feature>
<evidence type="ECO:0008006" key="5">
    <source>
        <dbReference type="Google" id="ProtNLM"/>
    </source>
</evidence>
<sequence>MTGCTQDQVLCMSSTTSGLARIDLPPTIRSLLGRVRTRLRRDALLAGVLWIACASAVLFWGTLGIDAGWFQLQRLELPVGLRSIFLVLLIPVVLVLLTRRVLHPMLRSIRDQDVALLLERRFPQFQDRLVTAVESSRGLPVDGPLSLEMLRRAVNQAELQAATVQEADLFETRRLRRLATAAAVLLCSIVIPSLFHPGLPQRWWNAFVLCQEVYWQRTTLVQVAAIAQPDDRRVEFRQQDDRSNSLVYRHPRSADLELEFSIPEQDQATGRTWVVPGRIRVDVIRQDGSRSRAWVSSSGGRRFRFFVTQLREPVQIEVLAGDYRNLQPWLVEIVDVPGLDSIQLQCAYPEYTGWNQQRETAVTVTGSELPLPEGTAFQLSARSAKPLQSARIVTERFEIEGDRVSSRVVFFDGRGDSVSGTALIAADGVTITAGFRVLTTAESESLSAIVAAGGDSSESLGTINPQQLAIPPNTSLRFSLHDMDDVKSASPETLRIAGVRDVPPVVVAQMTGIGNSITKRARIPVAGRLRDDYGLQSARFEFQVDDETGWRPRNFRTTPQPGSTDYSLSRSADEAWEFFEVQPLELSEGQSLTLSVVAADGNPSPGPGVTRSAPLAFQIVSDDELLSILYTREIGLRTRFEEVIGQLEDIRRDLEFHRQVAVRADAAGAAAAETDLASLATCGSRSGNSLRRQANELSAIIESFEEIVRQLVNNAIPLHNAETMQAGIVDPLKQARDSAIPQVDRAVAAFRAAVTERQPAAELAGQAEQEISDLIAALRGVLDNVRDLAEFHEALRDLKQLSEEQQRLMEETKRLLKNRLLDDLLK</sequence>
<evidence type="ECO:0000313" key="4">
    <source>
        <dbReference type="Proteomes" id="UP000321083"/>
    </source>
</evidence>
<protein>
    <recommendedName>
        <fullName evidence="5">Polyketide synthase</fullName>
    </recommendedName>
</protein>
<keyword evidence="2" id="KW-0812">Transmembrane</keyword>
<dbReference type="EMBL" id="SRHE01000151">
    <property type="protein sequence ID" value="TWW09901.1"/>
    <property type="molecule type" value="Genomic_DNA"/>
</dbReference>
<dbReference type="AlphaFoldDB" id="A0A5C6MAH1"/>
<name>A0A5C6MAH1_9PLAN</name>
<organism evidence="3 4">
    <name type="scientific">Planctomyces bekefii</name>
    <dbReference type="NCBI Taxonomy" id="1653850"/>
    <lineage>
        <taxon>Bacteria</taxon>
        <taxon>Pseudomonadati</taxon>
        <taxon>Planctomycetota</taxon>
        <taxon>Planctomycetia</taxon>
        <taxon>Planctomycetales</taxon>
        <taxon>Planctomycetaceae</taxon>
        <taxon>Planctomyces</taxon>
    </lineage>
</organism>
<reference evidence="3 4" key="1">
    <citation type="submission" date="2019-08" db="EMBL/GenBank/DDBJ databases">
        <title>100 year-old enigma solved: identification of Planctomyces bekefii, the type genus and species of the phylum Planctomycetes.</title>
        <authorList>
            <person name="Svetlana D.N."/>
            <person name="Overmann J."/>
        </authorList>
    </citation>
    <scope>NUCLEOTIDE SEQUENCE [LARGE SCALE GENOMIC DNA]</scope>
    <source>
        <strain evidence="3">Phe10_nw2017</strain>
    </source>
</reference>